<feature type="compositionally biased region" description="Basic residues" evidence="1">
    <location>
        <begin position="984"/>
        <end position="993"/>
    </location>
</feature>
<feature type="compositionally biased region" description="Low complexity" evidence="1">
    <location>
        <begin position="1059"/>
        <end position="1070"/>
    </location>
</feature>
<proteinExistence type="predicted"/>
<feature type="region of interest" description="Disordered" evidence="1">
    <location>
        <begin position="385"/>
        <end position="489"/>
    </location>
</feature>
<reference evidence="2 3" key="1">
    <citation type="journal article" date="2018" name="Evol. Lett.">
        <title>Horizontal gene cluster transfer increased hallucinogenic mushroom diversity.</title>
        <authorList>
            <person name="Reynolds H.T."/>
            <person name="Vijayakumar V."/>
            <person name="Gluck-Thaler E."/>
            <person name="Korotkin H.B."/>
            <person name="Matheny P.B."/>
            <person name="Slot J.C."/>
        </authorList>
    </citation>
    <scope>NUCLEOTIDE SEQUENCE [LARGE SCALE GENOMIC DNA]</scope>
    <source>
        <strain evidence="2 3">2629</strain>
    </source>
</reference>
<feature type="compositionally biased region" description="Pro residues" evidence="1">
    <location>
        <begin position="1291"/>
        <end position="1301"/>
    </location>
</feature>
<evidence type="ECO:0000313" key="2">
    <source>
        <dbReference type="EMBL" id="PPQ72136.1"/>
    </source>
</evidence>
<feature type="compositionally biased region" description="Low complexity" evidence="1">
    <location>
        <begin position="1308"/>
        <end position="1322"/>
    </location>
</feature>
<feature type="compositionally biased region" description="Low complexity" evidence="1">
    <location>
        <begin position="282"/>
        <end position="301"/>
    </location>
</feature>
<feature type="compositionally biased region" description="Polar residues" evidence="1">
    <location>
        <begin position="1130"/>
        <end position="1142"/>
    </location>
</feature>
<feature type="compositionally biased region" description="Pro residues" evidence="1">
    <location>
        <begin position="1001"/>
        <end position="1013"/>
    </location>
</feature>
<feature type="compositionally biased region" description="Polar residues" evidence="1">
    <location>
        <begin position="302"/>
        <end position="314"/>
    </location>
</feature>
<feature type="compositionally biased region" description="Acidic residues" evidence="1">
    <location>
        <begin position="686"/>
        <end position="703"/>
    </location>
</feature>
<keyword evidence="3" id="KW-1185">Reference proteome</keyword>
<feature type="compositionally biased region" description="Low complexity" evidence="1">
    <location>
        <begin position="963"/>
        <end position="977"/>
    </location>
</feature>
<feature type="compositionally biased region" description="Low complexity" evidence="1">
    <location>
        <begin position="1014"/>
        <end position="1024"/>
    </location>
</feature>
<feature type="region of interest" description="Disordered" evidence="1">
    <location>
        <begin position="584"/>
        <end position="611"/>
    </location>
</feature>
<feature type="region of interest" description="Disordered" evidence="1">
    <location>
        <begin position="1"/>
        <end position="38"/>
    </location>
</feature>
<feature type="region of interest" description="Disordered" evidence="1">
    <location>
        <begin position="70"/>
        <end position="89"/>
    </location>
</feature>
<feature type="compositionally biased region" description="Basic and acidic residues" evidence="1">
    <location>
        <begin position="780"/>
        <end position="790"/>
    </location>
</feature>
<feature type="region of interest" description="Disordered" evidence="1">
    <location>
        <begin position="626"/>
        <end position="706"/>
    </location>
</feature>
<dbReference type="InParanoid" id="A0A409W0V7"/>
<feature type="compositionally biased region" description="Pro residues" evidence="1">
    <location>
        <begin position="1172"/>
        <end position="1190"/>
    </location>
</feature>
<feature type="compositionally biased region" description="Basic and acidic residues" evidence="1">
    <location>
        <begin position="109"/>
        <end position="118"/>
    </location>
</feature>
<feature type="compositionally biased region" description="Low complexity" evidence="1">
    <location>
        <begin position="76"/>
        <end position="89"/>
    </location>
</feature>
<feature type="compositionally biased region" description="Polar residues" evidence="1">
    <location>
        <begin position="936"/>
        <end position="962"/>
    </location>
</feature>
<dbReference type="STRING" id="181874.A0A409W0V7"/>
<feature type="compositionally biased region" description="Low complexity" evidence="1">
    <location>
        <begin position="1425"/>
        <end position="1464"/>
    </location>
</feature>
<feature type="region of interest" description="Disordered" evidence="1">
    <location>
        <begin position="105"/>
        <end position="131"/>
    </location>
</feature>
<feature type="compositionally biased region" description="Pro residues" evidence="1">
    <location>
        <begin position="27"/>
        <end position="36"/>
    </location>
</feature>
<feature type="compositionally biased region" description="Basic residues" evidence="1">
    <location>
        <begin position="385"/>
        <end position="394"/>
    </location>
</feature>
<dbReference type="OrthoDB" id="2526154at2759"/>
<feature type="compositionally biased region" description="Low complexity" evidence="1">
    <location>
        <begin position="1229"/>
        <end position="1239"/>
    </location>
</feature>
<accession>A0A409W0V7</accession>
<feature type="compositionally biased region" description="Polar residues" evidence="1">
    <location>
        <begin position="1"/>
        <end position="18"/>
    </location>
</feature>
<feature type="compositionally biased region" description="Polar residues" evidence="1">
    <location>
        <begin position="741"/>
        <end position="759"/>
    </location>
</feature>
<protein>
    <submittedName>
        <fullName evidence="2">Uncharacterized protein</fullName>
    </submittedName>
</protein>
<organism evidence="2 3">
    <name type="scientific">Panaeolus cyanescens</name>
    <dbReference type="NCBI Taxonomy" id="181874"/>
    <lineage>
        <taxon>Eukaryota</taxon>
        <taxon>Fungi</taxon>
        <taxon>Dikarya</taxon>
        <taxon>Basidiomycota</taxon>
        <taxon>Agaricomycotina</taxon>
        <taxon>Agaricomycetes</taxon>
        <taxon>Agaricomycetidae</taxon>
        <taxon>Agaricales</taxon>
        <taxon>Agaricineae</taxon>
        <taxon>Galeropsidaceae</taxon>
        <taxon>Panaeolus</taxon>
    </lineage>
</organism>
<feature type="compositionally biased region" description="Pro residues" evidence="1">
    <location>
        <begin position="1212"/>
        <end position="1228"/>
    </location>
</feature>
<dbReference type="Proteomes" id="UP000284842">
    <property type="component" value="Unassembled WGS sequence"/>
</dbReference>
<feature type="region of interest" description="Disordered" evidence="1">
    <location>
        <begin position="216"/>
        <end position="253"/>
    </location>
</feature>
<comment type="caution">
    <text evidence="2">The sequence shown here is derived from an EMBL/GenBank/DDBJ whole genome shotgun (WGS) entry which is preliminary data.</text>
</comment>
<sequence>MSNNNNDNATPRASNLSTSSAVVSPSWKPPKSPLPPHRLAKLANALGISTPIPSHNASFLSRSFSESAGSIDARRSPTPSAASSAAFSSYPPPPSTSKYLLHVVPPNHLPHDSPHTDTSKTPPPPNTPGYHAHFCRGTLVPVHSTLQAQLGAIAKEYALPSTAGLVLYLISSSPSSQTSPGYDPSASIDEEPGPRLSEDIWRHLWTRVLRTEQRDDLLMPPTSPASLAPRSPLQRLGNLGSAARSTPFLPQEGMAGASLRPFIASPGPEPLVPYSPRPQYHPNSPITPTNPTSPSTPSTISDGQYNNKSAPPSTTDDHEPATPDTSVDVDDSGRMAMLRDDSLDLPGLNSPSLIPILAKVEFDVDRRKAAWYEPWLRSRKANHMKRDEHKKRLVKERDDTDASAELSATTSEDGDPAEKMVKGKKEVPVPPIELITGNKDKKLELPPLSPTDAELSEKEKKGPDGYARLSESPAEMTDAGEDEDDEDMEDMEIGEEATAIVGKVGSSDPLKEVFGEDEQAWAELHAENADKRRNEDNPNIVPLALTAGEVAELPDQSALERSPHDFTREEDEVREMLDIMGQPELALQIPSPDKRNAGNNGLAARSKVPPPLMFKPKGAASVIPVALTPTSGTGDNNAGLAYLESSSGDDDEMRDTSNGGDDTEDLRSFRVRSPESSEKRTGAVFDDLDLGLDPSEDFDDDDPNDRRRSQLLMKAQLDAIERTMAQLSPRFMTTDLAEDPNNYSFTSATLSPSSPQKLTLSPGPHLRNSDVFPASPRLPHHPDPPEESPTRETSGQAWPAVPFSMIKERGDGTGSSVATGPDAPPSPPRLAVNGVTTSAPKSYLPTASPGLGISAETEKRRKEQEEEEALYPPVSAGLRDENASTGSGSPVIPLSPDPFGRYPSGEAEDAARTTNWETMTIGRGVAEAEETVGDMSFSSPRTRARSGTTSRFSADSFTTEEVASSAASTNSKASSRATLMSVKSFKKLWRKSNNKSTSEKPPMPPTPPPPPASAPAVPTPLTASGRASPMVPPQRPERPSEEQLLDIPDVPLPPPPPSAGLGRLSPGPNAQAPPHPPGRMSIDQQSVRSRPSVDGYPQQHRGQPTPPPPSAGLGRLSPGPNAQVPPQYPNGRTSIDQMSVRSRPSVDGYPQPPPPIPPNHSQYNHPQQMQRPPQPPHPQQMQRPPQPPHPQQMQRPLQPPYPQQHPQHPQGFYPPHPPHPQPGPPGPPGQFNGPGHHPQLSVGSFQGRNPNPPPIVMTHLQPSRSATGLDRLHFDQESPYPTSFRPARQSPRPPSPTPLPIIPEGEKNYNNPALNMNGGNNYPASANAGTRKSILKKNGVNGSSISSMNSLDPQHQIPASAPPSRTSFERPPSANGSRGRRPSVINFGSTRSSATSPELPPSPPVPNHLVNVKSHPPSSGGLDYRTSQRSKLTTSSSDSWSPPQRQASLSARSASPPRSMASSRDSGETRPSFDVSQFEFVSPPRGVALSYPYNTSFDSQQ</sequence>
<feature type="compositionally biased region" description="Basic and acidic residues" evidence="1">
    <location>
        <begin position="416"/>
        <end position="427"/>
    </location>
</feature>
<evidence type="ECO:0000256" key="1">
    <source>
        <dbReference type="SAM" id="MobiDB-lite"/>
    </source>
</evidence>
<feature type="region of interest" description="Disordered" evidence="1">
    <location>
        <begin position="268"/>
        <end position="333"/>
    </location>
</feature>
<name>A0A409W0V7_9AGAR</name>
<feature type="compositionally biased region" description="Polar residues" evidence="1">
    <location>
        <begin position="1340"/>
        <end position="1353"/>
    </location>
</feature>
<dbReference type="EMBL" id="NHTK01005884">
    <property type="protein sequence ID" value="PPQ72136.1"/>
    <property type="molecule type" value="Genomic_DNA"/>
</dbReference>
<feature type="compositionally biased region" description="Acidic residues" evidence="1">
    <location>
        <begin position="478"/>
        <end position="489"/>
    </location>
</feature>
<gene>
    <name evidence="2" type="ORF">CVT24_002407</name>
</gene>
<feature type="region of interest" description="Disordered" evidence="1">
    <location>
        <begin position="735"/>
        <end position="1479"/>
    </location>
</feature>
<evidence type="ECO:0000313" key="3">
    <source>
        <dbReference type="Proteomes" id="UP000284842"/>
    </source>
</evidence>
<feature type="region of interest" description="Disordered" evidence="1">
    <location>
        <begin position="175"/>
        <end position="194"/>
    </location>
</feature>
<feature type="compositionally biased region" description="Basic and acidic residues" evidence="1">
    <location>
        <begin position="665"/>
        <end position="681"/>
    </location>
</feature>